<feature type="domain" description="PLAC" evidence="6">
    <location>
        <begin position="636"/>
        <end position="672"/>
    </location>
</feature>
<feature type="chain" id="PRO_5005535157" description="PLAC domain-containing protein" evidence="5">
    <location>
        <begin position="21"/>
        <end position="672"/>
    </location>
</feature>
<dbReference type="InterPro" id="IPR010294">
    <property type="entry name" value="ADAMTS_spacer1"/>
</dbReference>
<evidence type="ECO:0000259" key="6">
    <source>
        <dbReference type="PROSITE" id="PS50900"/>
    </source>
</evidence>
<dbReference type="SMART" id="SM00209">
    <property type="entry name" value="TSP1"/>
    <property type="match status" value="3"/>
</dbReference>
<dbReference type="GO" id="GO:0031012">
    <property type="term" value="C:extracellular matrix"/>
    <property type="evidence" value="ECO:0007669"/>
    <property type="project" value="TreeGrafter"/>
</dbReference>
<dbReference type="PANTHER" id="PTHR13723">
    <property type="entry name" value="ADAMTS A DISINTEGRIN AND METALLOPROTEASE WITH THROMBOSPONDIN MOTIFS PROTEASE"/>
    <property type="match status" value="1"/>
</dbReference>
<keyword evidence="3 5" id="KW-0732">Signal</keyword>
<dbReference type="GO" id="GO:0006508">
    <property type="term" value="P:proteolysis"/>
    <property type="evidence" value="ECO:0007669"/>
    <property type="project" value="TreeGrafter"/>
</dbReference>
<dbReference type="SUPFAM" id="SSF82895">
    <property type="entry name" value="TSP-1 type 1 repeat"/>
    <property type="match status" value="3"/>
</dbReference>
<evidence type="ECO:0000256" key="4">
    <source>
        <dbReference type="ARBA" id="ARBA00022737"/>
    </source>
</evidence>
<proteinExistence type="predicted"/>
<keyword evidence="8" id="KW-1185">Reference proteome</keyword>
<dbReference type="Proteomes" id="UP000037069">
    <property type="component" value="Unassembled WGS sequence"/>
</dbReference>
<dbReference type="InterPro" id="IPR000884">
    <property type="entry name" value="TSP1_rpt"/>
</dbReference>
<dbReference type="InterPro" id="IPR036383">
    <property type="entry name" value="TSP1_rpt_sf"/>
</dbReference>
<dbReference type="Pfam" id="PF08686">
    <property type="entry name" value="PLAC"/>
    <property type="match status" value="1"/>
</dbReference>
<evidence type="ECO:0000256" key="3">
    <source>
        <dbReference type="ARBA" id="ARBA00022729"/>
    </source>
</evidence>
<dbReference type="InterPro" id="IPR050439">
    <property type="entry name" value="ADAMTS_ADAMTS-like"/>
</dbReference>
<dbReference type="PANTHER" id="PTHR13723:SF316">
    <property type="entry name" value="LONELY HEART, ISOFORM A"/>
    <property type="match status" value="1"/>
</dbReference>
<evidence type="ECO:0000256" key="2">
    <source>
        <dbReference type="ARBA" id="ARBA00022525"/>
    </source>
</evidence>
<evidence type="ECO:0000256" key="1">
    <source>
        <dbReference type="ARBA" id="ARBA00004613"/>
    </source>
</evidence>
<sequence length="672" mass="76258">MKTIFKVWILIILAVHSTGAIRPATTKDSQEKCGSVLCRKVSEIFSQSKLNHGYNYITSIPVGAMNLTIKQIARSSNLIALKTTDDIYIINGNNKASEGGIFLYDDDVYDYNKDTSTISAKGPLRKPVKLMLLVRSLNPGISYTYTLPVASASISEPEELQSQWNELGQPLDEIDENSIKGSGNTQLARAKEKKRRRFSWELLGFGPCNRSCGRGIQLPIFRCIRDSPTKESLSRYYSPKRCAFIEKPQFSEDIYHCNRGLCPPYWRPLEYGECECAEGQAEGVRSRKLQCVQEQASGSIEEVEESKCKTEKLPDLKETCNCHLMAKRKIYARNPDNTPKVYSRLIGSPGAVKSVLGKRHLNTSVSPPLRRFHRDDRFDKSGVWLMSDWSDQCSQDCNVGFEHRTIYCDRTAPYTDLCDARITPEQKRSCSIRSCHKGSWFTSDWSNCTGECFNMQRTRKVLCIMDGFVVDAAQCNPDSKPLEAENCTRRDIEFCGPKWHYSEWSECSRPCGEGVQRRYAKCLEFDWKQNAMIESNKCKYLEREPVYGACNLAKCEELKKHHYNSDGGDGDDGAAAHAAAANNMEQLQTDDEHNYGMDAEEDILGDTIVGGVNKHKVYRDLLAGKEKFVIAAAPQSLQKCNDELNNCKRINRERLCKMEFYRTYCCQTCHGY</sequence>
<comment type="subcellular location">
    <subcellularLocation>
        <location evidence="1">Secreted</location>
    </subcellularLocation>
</comment>
<dbReference type="GO" id="GO:0030198">
    <property type="term" value="P:extracellular matrix organization"/>
    <property type="evidence" value="ECO:0007669"/>
    <property type="project" value="TreeGrafter"/>
</dbReference>
<dbReference type="Pfam" id="PF05986">
    <property type="entry name" value="ADAMTS_spacer1"/>
    <property type="match status" value="1"/>
</dbReference>
<evidence type="ECO:0000313" key="7">
    <source>
        <dbReference type="EMBL" id="KNC22788.1"/>
    </source>
</evidence>
<dbReference type="Gene3D" id="2.60.120.830">
    <property type="match status" value="1"/>
</dbReference>
<dbReference type="AlphaFoldDB" id="A0A0L0BS15"/>
<name>A0A0L0BS15_LUCCU</name>
<accession>A0A0L0BS15</accession>
<dbReference type="Pfam" id="PF19030">
    <property type="entry name" value="TSP1_ADAMTS"/>
    <property type="match status" value="3"/>
</dbReference>
<protein>
    <recommendedName>
        <fullName evidence="6">PLAC domain-containing protein</fullName>
    </recommendedName>
</protein>
<gene>
    <name evidence="7" type="ORF">FF38_04117</name>
</gene>
<dbReference type="Gene3D" id="2.20.100.10">
    <property type="entry name" value="Thrombospondin type-1 (TSP1) repeat"/>
    <property type="match status" value="2"/>
</dbReference>
<keyword evidence="2" id="KW-0964">Secreted</keyword>
<dbReference type="PROSITE" id="PS50092">
    <property type="entry name" value="TSP1"/>
    <property type="match status" value="2"/>
</dbReference>
<dbReference type="OrthoDB" id="5781878at2759"/>
<organism evidence="7 8">
    <name type="scientific">Lucilia cuprina</name>
    <name type="common">Green bottle fly</name>
    <name type="synonym">Australian sheep blowfly</name>
    <dbReference type="NCBI Taxonomy" id="7375"/>
    <lineage>
        <taxon>Eukaryota</taxon>
        <taxon>Metazoa</taxon>
        <taxon>Ecdysozoa</taxon>
        <taxon>Arthropoda</taxon>
        <taxon>Hexapoda</taxon>
        <taxon>Insecta</taxon>
        <taxon>Pterygota</taxon>
        <taxon>Neoptera</taxon>
        <taxon>Endopterygota</taxon>
        <taxon>Diptera</taxon>
        <taxon>Brachycera</taxon>
        <taxon>Muscomorpha</taxon>
        <taxon>Oestroidea</taxon>
        <taxon>Calliphoridae</taxon>
        <taxon>Luciliinae</taxon>
        <taxon>Lucilia</taxon>
    </lineage>
</organism>
<dbReference type="OMA" id="YECAFLE"/>
<dbReference type="EMBL" id="JRES01001455">
    <property type="protein sequence ID" value="KNC22788.1"/>
    <property type="molecule type" value="Genomic_DNA"/>
</dbReference>
<dbReference type="InterPro" id="IPR010909">
    <property type="entry name" value="PLAC"/>
</dbReference>
<dbReference type="GO" id="GO:0005576">
    <property type="term" value="C:extracellular region"/>
    <property type="evidence" value="ECO:0007669"/>
    <property type="project" value="UniProtKB-SubCell"/>
</dbReference>
<feature type="signal peptide" evidence="5">
    <location>
        <begin position="1"/>
        <end position="20"/>
    </location>
</feature>
<keyword evidence="4" id="KW-0677">Repeat</keyword>
<dbReference type="PROSITE" id="PS50900">
    <property type="entry name" value="PLAC"/>
    <property type="match status" value="1"/>
</dbReference>
<evidence type="ECO:0000256" key="5">
    <source>
        <dbReference type="SAM" id="SignalP"/>
    </source>
</evidence>
<reference evidence="7 8" key="1">
    <citation type="journal article" date="2015" name="Nat. Commun.">
        <title>Lucilia cuprina genome unlocks parasitic fly biology to underpin future interventions.</title>
        <authorList>
            <person name="Anstead C.A."/>
            <person name="Korhonen P.K."/>
            <person name="Young N.D."/>
            <person name="Hall R.S."/>
            <person name="Jex A.R."/>
            <person name="Murali S.C."/>
            <person name="Hughes D.S."/>
            <person name="Lee S.F."/>
            <person name="Perry T."/>
            <person name="Stroehlein A.J."/>
            <person name="Ansell B.R."/>
            <person name="Breugelmans B."/>
            <person name="Hofmann A."/>
            <person name="Qu J."/>
            <person name="Dugan S."/>
            <person name="Lee S.L."/>
            <person name="Chao H."/>
            <person name="Dinh H."/>
            <person name="Han Y."/>
            <person name="Doddapaneni H.V."/>
            <person name="Worley K.C."/>
            <person name="Muzny D.M."/>
            <person name="Ioannidis P."/>
            <person name="Waterhouse R.M."/>
            <person name="Zdobnov E.M."/>
            <person name="James P.J."/>
            <person name="Bagnall N.H."/>
            <person name="Kotze A.C."/>
            <person name="Gibbs R.A."/>
            <person name="Richards S."/>
            <person name="Batterham P."/>
            <person name="Gasser R.B."/>
        </authorList>
    </citation>
    <scope>NUCLEOTIDE SEQUENCE [LARGE SCALE GENOMIC DNA]</scope>
    <source>
        <strain evidence="7 8">LS</strain>
        <tissue evidence="7">Full body</tissue>
    </source>
</reference>
<evidence type="ECO:0000313" key="8">
    <source>
        <dbReference type="Proteomes" id="UP000037069"/>
    </source>
</evidence>
<dbReference type="GO" id="GO:0004222">
    <property type="term" value="F:metalloendopeptidase activity"/>
    <property type="evidence" value="ECO:0007669"/>
    <property type="project" value="TreeGrafter"/>
</dbReference>
<comment type="caution">
    <text evidence="7">The sequence shown here is derived from an EMBL/GenBank/DDBJ whole genome shotgun (WGS) entry which is preliminary data.</text>
</comment>